<reference evidence="1" key="1">
    <citation type="journal article" date="2019" name="Sci. Rep.">
        <title>Draft genome of Tanacetum cinerariifolium, the natural source of mosquito coil.</title>
        <authorList>
            <person name="Yamashiro T."/>
            <person name="Shiraishi A."/>
            <person name="Satake H."/>
            <person name="Nakayama K."/>
        </authorList>
    </citation>
    <scope>NUCLEOTIDE SEQUENCE</scope>
</reference>
<feature type="non-terminal residue" evidence="1">
    <location>
        <position position="86"/>
    </location>
</feature>
<evidence type="ECO:0000313" key="1">
    <source>
        <dbReference type="EMBL" id="GFD58188.1"/>
    </source>
</evidence>
<organism evidence="1">
    <name type="scientific">Tanacetum cinerariifolium</name>
    <name type="common">Dalmatian daisy</name>
    <name type="synonym">Chrysanthemum cinerariifolium</name>
    <dbReference type="NCBI Taxonomy" id="118510"/>
    <lineage>
        <taxon>Eukaryota</taxon>
        <taxon>Viridiplantae</taxon>
        <taxon>Streptophyta</taxon>
        <taxon>Embryophyta</taxon>
        <taxon>Tracheophyta</taxon>
        <taxon>Spermatophyta</taxon>
        <taxon>Magnoliopsida</taxon>
        <taxon>eudicotyledons</taxon>
        <taxon>Gunneridae</taxon>
        <taxon>Pentapetalae</taxon>
        <taxon>asterids</taxon>
        <taxon>campanulids</taxon>
        <taxon>Asterales</taxon>
        <taxon>Asteraceae</taxon>
        <taxon>Asteroideae</taxon>
        <taxon>Anthemideae</taxon>
        <taxon>Anthemidinae</taxon>
        <taxon>Tanacetum</taxon>
    </lineage>
</organism>
<feature type="non-terminal residue" evidence="1">
    <location>
        <position position="1"/>
    </location>
</feature>
<dbReference type="EMBL" id="BKCJ011849680">
    <property type="protein sequence ID" value="GFD58188.1"/>
    <property type="molecule type" value="Genomic_DNA"/>
</dbReference>
<dbReference type="AlphaFoldDB" id="A0A699XJJ1"/>
<sequence>LYDEEATDEDEDVVHPGTKVNIKRVHWQQATAVRFRSPLQTAEDAWLDATEDEMRLEARKMTLARIEAEKQAIDVEIAALRRKHEQ</sequence>
<accession>A0A699XJJ1</accession>
<name>A0A699XJJ1_TANCI</name>
<protein>
    <submittedName>
        <fullName evidence="1">Uncharacterized protein</fullName>
    </submittedName>
</protein>
<comment type="caution">
    <text evidence="1">The sequence shown here is derived from an EMBL/GenBank/DDBJ whole genome shotgun (WGS) entry which is preliminary data.</text>
</comment>
<gene>
    <name evidence="1" type="ORF">Tci_930157</name>
</gene>
<proteinExistence type="predicted"/>